<gene>
    <name evidence="1" type="ORF">FACI_IFERC00001G1395</name>
</gene>
<dbReference type="HOGENOM" id="CLU_2299222_0_0_2"/>
<evidence type="ECO:0000313" key="1">
    <source>
        <dbReference type="EMBL" id="AGO61375.1"/>
    </source>
</evidence>
<dbReference type="KEGG" id="fac:FACI_IFERC01G1395"/>
<evidence type="ECO:0000313" key="2">
    <source>
        <dbReference type="Proteomes" id="UP000014660"/>
    </source>
</evidence>
<name>S0ATF5_FERAC</name>
<dbReference type="AlphaFoldDB" id="S0ATF5"/>
<sequence length="100" mass="11559">MRGDAEPVNVLPEKFNAEITKELIDAIRRKLSTEKFILDGNTGSSFDKKYFQLYIHPTKLSLERFIHLKEIMKGFGFDYSSIQEPYGIRFIRKIGGVSND</sequence>
<reference evidence="1 2" key="1">
    <citation type="journal article" date="2007" name="Proc. Natl. Acad. Sci. U.S.A.">
        <title>Genome dynamics in a natural archaeal population.</title>
        <authorList>
            <person name="Allen E.E."/>
            <person name="Tyson G.W."/>
            <person name="Whitaker R.J."/>
            <person name="Detter J.C."/>
            <person name="Richardson P.M."/>
            <person name="Banfield J.F."/>
        </authorList>
    </citation>
    <scope>NUCLEOTIDE SEQUENCE [LARGE SCALE GENOMIC DNA]</scope>
    <source>
        <strain evidence="2">fer1</strain>
    </source>
</reference>
<organism evidence="1 2">
    <name type="scientific">Ferroplasma acidarmanus Fer1</name>
    <dbReference type="NCBI Taxonomy" id="333146"/>
    <lineage>
        <taxon>Archaea</taxon>
        <taxon>Methanobacteriati</taxon>
        <taxon>Thermoplasmatota</taxon>
        <taxon>Thermoplasmata</taxon>
        <taxon>Thermoplasmatales</taxon>
        <taxon>Ferroplasmaceae</taxon>
        <taxon>Ferroplasma</taxon>
    </lineage>
</organism>
<dbReference type="Proteomes" id="UP000014660">
    <property type="component" value="Chromosome"/>
</dbReference>
<proteinExistence type="predicted"/>
<protein>
    <submittedName>
        <fullName evidence="1">Uncharacterized protein</fullName>
    </submittedName>
</protein>
<dbReference type="EMBL" id="CP004145">
    <property type="protein sequence ID" value="AGO61375.1"/>
    <property type="molecule type" value="Genomic_DNA"/>
</dbReference>
<accession>S0ATF5</accession>
<keyword evidence="2" id="KW-1185">Reference proteome</keyword>